<dbReference type="InterPro" id="IPR014017">
    <property type="entry name" value="DNA_helicase_UvrD-like_C"/>
</dbReference>
<dbReference type="PANTHER" id="PTHR11070">
    <property type="entry name" value="UVRD / RECB / PCRA DNA HELICASE FAMILY MEMBER"/>
    <property type="match status" value="1"/>
</dbReference>
<evidence type="ECO:0000259" key="5">
    <source>
        <dbReference type="Pfam" id="PF13361"/>
    </source>
</evidence>
<keyword evidence="1" id="KW-0547">Nucleotide-binding</keyword>
<dbReference type="GO" id="GO:0016787">
    <property type="term" value="F:hydrolase activity"/>
    <property type="evidence" value="ECO:0007669"/>
    <property type="project" value="UniProtKB-KW"/>
</dbReference>
<keyword evidence="2 6" id="KW-0378">Hydrolase</keyword>
<dbReference type="EC" id="3.6.4.12" evidence="6"/>
<evidence type="ECO:0000256" key="3">
    <source>
        <dbReference type="ARBA" id="ARBA00022806"/>
    </source>
</evidence>
<dbReference type="GO" id="GO:0033202">
    <property type="term" value="C:DNA helicase complex"/>
    <property type="evidence" value="ECO:0007669"/>
    <property type="project" value="TreeGrafter"/>
</dbReference>
<dbReference type="GO" id="GO:0003677">
    <property type="term" value="F:DNA binding"/>
    <property type="evidence" value="ECO:0007669"/>
    <property type="project" value="InterPro"/>
</dbReference>
<dbReference type="SUPFAM" id="SSF52540">
    <property type="entry name" value="P-loop containing nucleoside triphosphate hydrolases"/>
    <property type="match status" value="1"/>
</dbReference>
<evidence type="ECO:0000256" key="1">
    <source>
        <dbReference type="ARBA" id="ARBA00022741"/>
    </source>
</evidence>
<evidence type="ECO:0000256" key="2">
    <source>
        <dbReference type="ARBA" id="ARBA00022801"/>
    </source>
</evidence>
<comment type="caution">
    <text evidence="6">The sequence shown here is derived from an EMBL/GenBank/DDBJ whole genome shotgun (WGS) entry which is preliminary data.</text>
</comment>
<dbReference type="AlphaFoldDB" id="A0A645FA80"/>
<dbReference type="GO" id="GO:0005524">
    <property type="term" value="F:ATP binding"/>
    <property type="evidence" value="ECO:0007669"/>
    <property type="project" value="UniProtKB-KW"/>
</dbReference>
<dbReference type="Pfam" id="PF13361">
    <property type="entry name" value="UvrD_C"/>
    <property type="match status" value="1"/>
</dbReference>
<organism evidence="6">
    <name type="scientific">bioreactor metagenome</name>
    <dbReference type="NCBI Taxonomy" id="1076179"/>
    <lineage>
        <taxon>unclassified sequences</taxon>
        <taxon>metagenomes</taxon>
        <taxon>ecological metagenomes</taxon>
    </lineage>
</organism>
<feature type="domain" description="UvrD-like helicase C-terminal" evidence="5">
    <location>
        <begin position="12"/>
        <end position="78"/>
    </location>
</feature>
<gene>
    <name evidence="6" type="primary">pcrA_37</name>
    <name evidence="6" type="ORF">SDC9_156754</name>
</gene>
<dbReference type="PANTHER" id="PTHR11070:SF2">
    <property type="entry name" value="ATP-DEPENDENT DNA HELICASE SRS2"/>
    <property type="match status" value="1"/>
</dbReference>
<dbReference type="EMBL" id="VSSQ01055573">
    <property type="protein sequence ID" value="MPN09464.1"/>
    <property type="molecule type" value="Genomic_DNA"/>
</dbReference>
<accession>A0A645FA80</accession>
<evidence type="ECO:0000256" key="4">
    <source>
        <dbReference type="ARBA" id="ARBA00022840"/>
    </source>
</evidence>
<dbReference type="InterPro" id="IPR000212">
    <property type="entry name" value="DNA_helicase_UvrD/REP"/>
</dbReference>
<dbReference type="GO" id="GO:0000725">
    <property type="term" value="P:recombinational repair"/>
    <property type="evidence" value="ECO:0007669"/>
    <property type="project" value="TreeGrafter"/>
</dbReference>
<dbReference type="GO" id="GO:0043138">
    <property type="term" value="F:3'-5' DNA helicase activity"/>
    <property type="evidence" value="ECO:0007669"/>
    <property type="project" value="TreeGrafter"/>
</dbReference>
<evidence type="ECO:0000313" key="6">
    <source>
        <dbReference type="EMBL" id="MPN09464.1"/>
    </source>
</evidence>
<dbReference type="Gene3D" id="3.40.50.300">
    <property type="entry name" value="P-loop containing nucleotide triphosphate hydrolases"/>
    <property type="match status" value="1"/>
</dbReference>
<dbReference type="CDD" id="cd18807">
    <property type="entry name" value="SF1_C_UvrD"/>
    <property type="match status" value="1"/>
</dbReference>
<keyword evidence="3 6" id="KW-0347">Helicase</keyword>
<reference evidence="6" key="1">
    <citation type="submission" date="2019-08" db="EMBL/GenBank/DDBJ databases">
        <authorList>
            <person name="Kucharzyk K."/>
            <person name="Murdoch R.W."/>
            <person name="Higgins S."/>
            <person name="Loffler F."/>
        </authorList>
    </citation>
    <scope>NUCLEOTIDE SEQUENCE</scope>
</reference>
<proteinExistence type="predicted"/>
<name>A0A645FA80_9ZZZZ</name>
<keyword evidence="4" id="KW-0067">ATP-binding</keyword>
<dbReference type="InterPro" id="IPR027417">
    <property type="entry name" value="P-loop_NTPase"/>
</dbReference>
<sequence>MVNLYTDRTNIEEGNYIQLMTIHAAKGLEFDTVFVYGLSEGIFPSERTMSEGLKGLEEERRLAYVAYTRAKRKLYLTDSQGYSYQMSCPKACSRFVKEIDNAYIEHLGATDELLPLKDDRTAVKQSMILNIDDSQTRKKHAVFKKGELITHTTYGSGVIVNIKDGIMEIAFGHPFGIKKILENHPSVVKNGG</sequence>
<protein>
    <submittedName>
        <fullName evidence="6">ATP-dependent DNA helicase PcrA</fullName>
        <ecNumber evidence="6">3.6.4.12</ecNumber>
    </submittedName>
</protein>
<dbReference type="GO" id="GO:0005829">
    <property type="term" value="C:cytosol"/>
    <property type="evidence" value="ECO:0007669"/>
    <property type="project" value="TreeGrafter"/>
</dbReference>